<dbReference type="InterPro" id="IPR038763">
    <property type="entry name" value="DHH_sf"/>
</dbReference>
<reference evidence="1 2" key="1">
    <citation type="journal article" date="2006" name="Proc. Natl. Acad. Sci. U.S.A.">
        <title>Burkholderia xenovorans LB400 harbors a multi-replicon, 9.73-Mbp genome shaped for versatility.</title>
        <authorList>
            <person name="Chain P.S."/>
            <person name="Denef V.J."/>
            <person name="Konstantinidis K.T."/>
            <person name="Vergez L.M."/>
            <person name="Agullo L."/>
            <person name="Reyes V.L."/>
            <person name="Hauser L."/>
            <person name="Cordova M."/>
            <person name="Gomez L."/>
            <person name="Gonzalez M."/>
            <person name="Land M."/>
            <person name="Lao V."/>
            <person name="Larimer F."/>
            <person name="LiPuma J.J."/>
            <person name="Mahenthiralingam E."/>
            <person name="Malfatti S.A."/>
            <person name="Marx C.J."/>
            <person name="Parnell J.J."/>
            <person name="Ramette A."/>
            <person name="Richardson P."/>
            <person name="Seeger M."/>
            <person name="Smith D."/>
            <person name="Spilker T."/>
            <person name="Sul W.J."/>
            <person name="Tsoi T.V."/>
            <person name="Ulrich L.E."/>
            <person name="Zhulin I.B."/>
            <person name="Tiedje J.M."/>
        </authorList>
    </citation>
    <scope>NUCLEOTIDE SEQUENCE [LARGE SCALE GENOMIC DNA]</scope>
    <source>
        <strain evidence="1 2">LB400</strain>
    </source>
</reference>
<evidence type="ECO:0008006" key="3">
    <source>
        <dbReference type="Google" id="ProtNLM"/>
    </source>
</evidence>
<accession>Q13XW9</accession>
<dbReference type="STRING" id="266265.Bxe_A1895"/>
<organism evidence="1 2">
    <name type="scientific">Paraburkholderia xenovorans (strain LB400)</name>
    <dbReference type="NCBI Taxonomy" id="266265"/>
    <lineage>
        <taxon>Bacteria</taxon>
        <taxon>Pseudomonadati</taxon>
        <taxon>Pseudomonadota</taxon>
        <taxon>Betaproteobacteria</taxon>
        <taxon>Burkholderiales</taxon>
        <taxon>Burkholderiaceae</taxon>
        <taxon>Paraburkholderia</taxon>
    </lineage>
</organism>
<protein>
    <recommendedName>
        <fullName evidence="3">Acetyltransferase</fullName>
    </recommendedName>
</protein>
<gene>
    <name evidence="1" type="ORF">Bxe_A1895</name>
</gene>
<dbReference type="EMBL" id="CP000270">
    <property type="protein sequence ID" value="ABE31070.1"/>
    <property type="molecule type" value="Genomic_DNA"/>
</dbReference>
<evidence type="ECO:0000313" key="1">
    <source>
        <dbReference type="EMBL" id="ABE31070.1"/>
    </source>
</evidence>
<proteinExistence type="predicted"/>
<dbReference type="RefSeq" id="WP_011488672.1">
    <property type="nucleotide sequence ID" value="NC_007951.1"/>
</dbReference>
<dbReference type="OrthoDB" id="5429547at2"/>
<dbReference type="SUPFAM" id="SSF64182">
    <property type="entry name" value="DHH phosphoesterases"/>
    <property type="match status" value="1"/>
</dbReference>
<name>Q13XW9_PARXL</name>
<keyword evidence="2" id="KW-1185">Reference proteome</keyword>
<dbReference type="AlphaFoldDB" id="Q13XW9"/>
<dbReference type="PATRIC" id="fig|266265.5.peg.2649"/>
<sequence>MKHFDVFNGDADGICALHQLRLWKPLRSVLITGVKRDVALLARVPPGAGISVTVLDISLDSNRVALLALLRHGAEVEYFDHHFSGAVPEAPNLKPYIDTTPEVCTSLLVDRHIGGQHRLWAIVGAYGDNLLHAAGTLAAKCALQSGQAGQLRELGEAINYNAYGESEADLLIPPARLYNTVRPYSNPFDFLANEPIARALCNALRRDMERALSLSADSVLADGKIYVLPDEPWARRVRGAFGNFLATGSPDRAHAVLSQSAHGEYTVSVRAPLAHPYGAADLCRQFAAGGGREAAAGIGRLPHDRLGEFTLAFEKAFADGSQAQGPSAQAVRPSAQ</sequence>
<dbReference type="KEGG" id="bxe:Bxe_A1895"/>
<dbReference type="eggNOG" id="COG0608">
    <property type="taxonomic scope" value="Bacteria"/>
</dbReference>
<dbReference type="KEGG" id="bxb:DR64_4058"/>
<dbReference type="Proteomes" id="UP000001817">
    <property type="component" value="Chromosome 1"/>
</dbReference>
<evidence type="ECO:0000313" key="2">
    <source>
        <dbReference type="Proteomes" id="UP000001817"/>
    </source>
</evidence>